<organism evidence="1 2">
    <name type="scientific">Pandoraea fibrosis</name>
    <dbReference type="NCBI Taxonomy" id="1891094"/>
    <lineage>
        <taxon>Bacteria</taxon>
        <taxon>Pseudomonadati</taxon>
        <taxon>Pseudomonadota</taxon>
        <taxon>Betaproteobacteria</taxon>
        <taxon>Burkholderiales</taxon>
        <taxon>Burkholderiaceae</taxon>
        <taxon>Pandoraea</taxon>
    </lineage>
</organism>
<reference evidence="1 2" key="1">
    <citation type="submission" date="2019-08" db="EMBL/GenBank/DDBJ databases">
        <authorList>
            <person name="Peeters C."/>
        </authorList>
    </citation>
    <scope>NUCLEOTIDE SEQUENCE [LARGE SCALE GENOMIC DNA]</scope>
    <source>
        <strain evidence="1 2">LMG 31113</strain>
    </source>
</reference>
<dbReference type="EMBL" id="CABPRW010000029">
    <property type="protein sequence ID" value="VVE55640.1"/>
    <property type="molecule type" value="Genomic_DNA"/>
</dbReference>
<dbReference type="Proteomes" id="UP000382577">
    <property type="component" value="Unassembled WGS sequence"/>
</dbReference>
<gene>
    <name evidence="1" type="ORF">PFI31113_04994</name>
</gene>
<proteinExistence type="predicted"/>
<dbReference type="AlphaFoldDB" id="A0A5E4Z5K4"/>
<accession>A0A5E4Z5K4</accession>
<protein>
    <submittedName>
        <fullName evidence="1">Uncharacterized protein</fullName>
    </submittedName>
</protein>
<evidence type="ECO:0000313" key="1">
    <source>
        <dbReference type="EMBL" id="VVE55640.1"/>
    </source>
</evidence>
<evidence type="ECO:0000313" key="2">
    <source>
        <dbReference type="Proteomes" id="UP000382577"/>
    </source>
</evidence>
<name>A0A5E4Z5K4_9BURK</name>
<sequence>MKCNFCLSALQIDLQMLERHAPPVRQVARIDRQLHRLLQIHYAVGIHDQRTDTGRTKHAAYDGPGMAASTIRIAA</sequence>